<gene>
    <name evidence="8" type="ORF">CTI12_AA002880</name>
</gene>
<sequence>MKREKPTSLSSNEKSVKPSKKLKVRITSDDQSPSEAGHSKEVSNTPISPSGDVKKIDVGGKTSEAAKSTDDQNPSDVGKSTEVSKLEATKNISDDRSPADAGQSKELEDLIMYCSSAAVSTPSKSHMAPPPTDPITVTIEENVNATLERDDLKCSFEVHGTLSLQLLNRNAGFIELQIEREDSEILEEIFKSPDLDRDITPGVGCSWLWFKT</sequence>
<feature type="compositionally biased region" description="Basic and acidic residues" evidence="7">
    <location>
        <begin position="82"/>
        <end position="105"/>
    </location>
</feature>
<dbReference type="InterPro" id="IPR027059">
    <property type="entry name" value="Coatomer_dsu"/>
</dbReference>
<comment type="function">
    <text evidence="5">The coatomer is a cytosolic protein complex that binds to dilysine motifs and reversibly associates with Golgi non-clathrin-coated vesicles, which further mediate biosynthetic protein transport from the ER, via the Golgi up to the trans Golgi network. Coatomer complex is required for budding from Golgi membranes, and is essential for the retrograde Golgi-to-ER transport of dilysine-tagged proteins.</text>
</comment>
<comment type="subunit">
    <text evidence="5">Oligomeric complex that consists of at least the alpha, beta, beta', gamma, delta, epsilon and zeta subunits.</text>
</comment>
<proteinExistence type="inferred from homology"/>
<accession>A0A2U1QNE5</accession>
<keyword evidence="5" id="KW-0931">ER-Golgi transport</keyword>
<dbReference type="AlphaFoldDB" id="A0A2U1QNE5"/>
<dbReference type="Proteomes" id="UP000245207">
    <property type="component" value="Unassembled WGS sequence"/>
</dbReference>
<comment type="similarity">
    <text evidence="1 5">Belongs to the adaptor complexes medium subunit family. Delta-COP subfamily.</text>
</comment>
<keyword evidence="4 5" id="KW-0653">Protein transport</keyword>
<keyword evidence="9" id="KW-1185">Reference proteome</keyword>
<evidence type="ECO:0000256" key="7">
    <source>
        <dbReference type="SAM" id="MobiDB-lite"/>
    </source>
</evidence>
<keyword evidence="5" id="KW-0968">Cytoplasmic vesicle</keyword>
<evidence type="ECO:0000256" key="1">
    <source>
        <dbReference type="ARBA" id="ARBA00010516"/>
    </source>
</evidence>
<dbReference type="EMBL" id="PKPP01000017">
    <property type="protein sequence ID" value="PWA99502.1"/>
    <property type="molecule type" value="Genomic_DNA"/>
</dbReference>
<keyword evidence="5" id="KW-0472">Membrane</keyword>
<comment type="caution">
    <text evidence="8">The sequence shown here is derived from an EMBL/GenBank/DDBJ whole genome shotgun (WGS) entry which is preliminary data.</text>
</comment>
<evidence type="ECO:0000256" key="6">
    <source>
        <dbReference type="RuleBase" id="RU366052"/>
    </source>
</evidence>
<name>A0A2U1QNE5_ARTAN</name>
<evidence type="ECO:0000256" key="2">
    <source>
        <dbReference type="ARBA" id="ARBA00022448"/>
    </source>
</evidence>
<dbReference type="GO" id="GO:0006890">
    <property type="term" value="P:retrograde vesicle-mediated transport, Golgi to endoplasmic reticulum"/>
    <property type="evidence" value="ECO:0007669"/>
    <property type="project" value="UniProtKB-UniRule"/>
</dbReference>
<keyword evidence="2 5" id="KW-0813">Transport</keyword>
<feature type="region of interest" description="Disordered" evidence="7">
    <location>
        <begin position="1"/>
        <end position="105"/>
    </location>
</feature>
<dbReference type="GO" id="GO:0051645">
    <property type="term" value="P:Golgi localization"/>
    <property type="evidence" value="ECO:0007669"/>
    <property type="project" value="TreeGrafter"/>
</dbReference>
<evidence type="ECO:0000256" key="5">
    <source>
        <dbReference type="RuleBase" id="RU364018"/>
    </source>
</evidence>
<dbReference type="GO" id="GO:0030126">
    <property type="term" value="C:COPI vesicle coat"/>
    <property type="evidence" value="ECO:0007669"/>
    <property type="project" value="UniProtKB-UniRule"/>
</dbReference>
<dbReference type="OrthoDB" id="10266042at2759"/>
<dbReference type="PANTHER" id="PTHR10121:SF0">
    <property type="entry name" value="COATOMER SUBUNIT DELTA"/>
    <property type="match status" value="1"/>
</dbReference>
<reference evidence="8 9" key="1">
    <citation type="journal article" date="2018" name="Mol. Plant">
        <title>The genome of Artemisia annua provides insight into the evolution of Asteraceae family and artemisinin biosynthesis.</title>
        <authorList>
            <person name="Shen Q."/>
            <person name="Zhang L."/>
            <person name="Liao Z."/>
            <person name="Wang S."/>
            <person name="Yan T."/>
            <person name="Shi P."/>
            <person name="Liu M."/>
            <person name="Fu X."/>
            <person name="Pan Q."/>
            <person name="Wang Y."/>
            <person name="Lv Z."/>
            <person name="Lu X."/>
            <person name="Zhang F."/>
            <person name="Jiang W."/>
            <person name="Ma Y."/>
            <person name="Chen M."/>
            <person name="Hao X."/>
            <person name="Li L."/>
            <person name="Tang Y."/>
            <person name="Lv G."/>
            <person name="Zhou Y."/>
            <person name="Sun X."/>
            <person name="Brodelius P.E."/>
            <person name="Rose J.K.C."/>
            <person name="Tang K."/>
        </authorList>
    </citation>
    <scope>NUCLEOTIDE SEQUENCE [LARGE SCALE GENOMIC DNA]</scope>
    <source>
        <strain evidence="9">cv. Huhao1</strain>
        <tissue evidence="8">Leaf</tissue>
    </source>
</reference>
<dbReference type="GO" id="GO:0000139">
    <property type="term" value="C:Golgi membrane"/>
    <property type="evidence" value="ECO:0007669"/>
    <property type="project" value="UniProtKB-SubCell"/>
</dbReference>
<comment type="subcellular location">
    <subcellularLocation>
        <location evidence="5 6">Cytoplasm</location>
    </subcellularLocation>
    <subcellularLocation>
        <location evidence="5 6">Cytoplasmic vesicle</location>
        <location evidence="5 6">COPI-coated vesicle membrane</location>
        <topology evidence="5 6">Peripheral membrane protein</topology>
        <orientation evidence="5 6">Cytoplasmic side</orientation>
    </subcellularLocation>
    <subcellularLocation>
        <location evidence="5 6">Golgi apparatus membrane</location>
        <topology evidence="5 6">Peripheral membrane protein</topology>
        <orientation evidence="5 6">Cytoplasmic side</orientation>
    </subcellularLocation>
</comment>
<organism evidence="8 9">
    <name type="scientific">Artemisia annua</name>
    <name type="common">Sweet wormwood</name>
    <dbReference type="NCBI Taxonomy" id="35608"/>
    <lineage>
        <taxon>Eukaryota</taxon>
        <taxon>Viridiplantae</taxon>
        <taxon>Streptophyta</taxon>
        <taxon>Embryophyta</taxon>
        <taxon>Tracheophyta</taxon>
        <taxon>Spermatophyta</taxon>
        <taxon>Magnoliopsida</taxon>
        <taxon>eudicotyledons</taxon>
        <taxon>Gunneridae</taxon>
        <taxon>Pentapetalae</taxon>
        <taxon>asterids</taxon>
        <taxon>campanulids</taxon>
        <taxon>Asterales</taxon>
        <taxon>Asteraceae</taxon>
        <taxon>Asteroideae</taxon>
        <taxon>Anthemideae</taxon>
        <taxon>Artemisiinae</taxon>
        <taxon>Artemisia</taxon>
    </lineage>
</organism>
<keyword evidence="5" id="KW-0333">Golgi apparatus</keyword>
<evidence type="ECO:0000256" key="4">
    <source>
        <dbReference type="ARBA" id="ARBA00022927"/>
    </source>
</evidence>
<dbReference type="STRING" id="35608.A0A2U1QNE5"/>
<evidence type="ECO:0000256" key="3">
    <source>
        <dbReference type="ARBA" id="ARBA00022490"/>
    </source>
</evidence>
<evidence type="ECO:0000313" key="9">
    <source>
        <dbReference type="Proteomes" id="UP000245207"/>
    </source>
</evidence>
<keyword evidence="3 5" id="KW-0963">Cytoplasm</keyword>
<evidence type="ECO:0000313" key="8">
    <source>
        <dbReference type="EMBL" id="PWA99502.1"/>
    </source>
</evidence>
<dbReference type="GO" id="GO:0006888">
    <property type="term" value="P:endoplasmic reticulum to Golgi vesicle-mediated transport"/>
    <property type="evidence" value="ECO:0007669"/>
    <property type="project" value="TreeGrafter"/>
</dbReference>
<protein>
    <recommendedName>
        <fullName evidence="5">Coatomer subunit delta</fullName>
    </recommendedName>
</protein>
<dbReference type="GO" id="GO:0015031">
    <property type="term" value="P:protein transport"/>
    <property type="evidence" value="ECO:0007669"/>
    <property type="project" value="UniProtKB-KW"/>
</dbReference>
<dbReference type="PANTHER" id="PTHR10121">
    <property type="entry name" value="COATOMER SUBUNIT DELTA"/>
    <property type="match status" value="1"/>
</dbReference>